<evidence type="ECO:0000313" key="8">
    <source>
        <dbReference type="Proteomes" id="UP000646365"/>
    </source>
</evidence>
<dbReference type="InterPro" id="IPR003439">
    <property type="entry name" value="ABC_transporter-like_ATP-bd"/>
</dbReference>
<dbReference type="GO" id="GO:0005524">
    <property type="term" value="F:ATP binding"/>
    <property type="evidence" value="ECO:0007669"/>
    <property type="project" value="UniProtKB-KW"/>
</dbReference>
<dbReference type="SMART" id="SM00382">
    <property type="entry name" value="AAA"/>
    <property type="match status" value="1"/>
</dbReference>
<sequence length="332" mass="35996">MRPVLLKAEGLTKHFGSQPSRFGAGLFGADRPVLRAVDGVDLEVRQGETMGIVGESGCGKSTMGRLLVRLLEATAGRVQFDGIDLLTLKGRALTEIRRDLGMVFQDPWASLDGRMRVRDIIAEPLDIHRAAAGAERRRRVAELLEVVGLPASAAEKHPHQFSGGQRQRIGIARALSLKPRFIVLDEAVSALDVSVQAQILQLLADLQREFGLTFLFISHNLAVVRNVADRVAVMYLGRVVESGPTQALFEAPRHPYTQALLSAIPVPDPERPRTRVVLKGDVPSALAPPAGCRFHTRCPMAQDICRQTPPPTVAVGPDHSAACHFAASSLMN</sequence>
<evidence type="ECO:0000256" key="1">
    <source>
        <dbReference type="ARBA" id="ARBA00004417"/>
    </source>
</evidence>
<dbReference type="PANTHER" id="PTHR43776:SF7">
    <property type="entry name" value="D,D-DIPEPTIDE TRANSPORT ATP-BINDING PROTEIN DDPF-RELATED"/>
    <property type="match status" value="1"/>
</dbReference>
<proteinExistence type="inferred from homology"/>
<comment type="subcellular location">
    <subcellularLocation>
        <location evidence="1">Cell inner membrane</location>
        <topology evidence="1">Peripheral membrane protein</topology>
    </subcellularLocation>
</comment>
<dbReference type="GO" id="GO:0016887">
    <property type="term" value="F:ATP hydrolysis activity"/>
    <property type="evidence" value="ECO:0007669"/>
    <property type="project" value="InterPro"/>
</dbReference>
<dbReference type="Gene3D" id="3.40.50.300">
    <property type="entry name" value="P-loop containing nucleotide triphosphate hydrolases"/>
    <property type="match status" value="1"/>
</dbReference>
<keyword evidence="5 7" id="KW-0067">ATP-binding</keyword>
<evidence type="ECO:0000256" key="4">
    <source>
        <dbReference type="ARBA" id="ARBA00022741"/>
    </source>
</evidence>
<dbReference type="GO" id="GO:0055085">
    <property type="term" value="P:transmembrane transport"/>
    <property type="evidence" value="ECO:0007669"/>
    <property type="project" value="UniProtKB-ARBA"/>
</dbReference>
<dbReference type="PROSITE" id="PS50893">
    <property type="entry name" value="ABC_TRANSPORTER_2"/>
    <property type="match status" value="1"/>
</dbReference>
<feature type="domain" description="ABC transporter" evidence="6">
    <location>
        <begin position="6"/>
        <end position="261"/>
    </location>
</feature>
<keyword evidence="8" id="KW-1185">Reference proteome</keyword>
<dbReference type="InterPro" id="IPR013563">
    <property type="entry name" value="Oligopep_ABC_C"/>
</dbReference>
<reference evidence="7" key="2">
    <citation type="submission" date="2020-09" db="EMBL/GenBank/DDBJ databases">
        <authorList>
            <person name="Sun Q."/>
            <person name="Zhou Y."/>
        </authorList>
    </citation>
    <scope>NUCLEOTIDE SEQUENCE</scope>
    <source>
        <strain evidence="7">CGMCC 1.15725</strain>
    </source>
</reference>
<evidence type="ECO:0000256" key="3">
    <source>
        <dbReference type="ARBA" id="ARBA00022448"/>
    </source>
</evidence>
<dbReference type="SUPFAM" id="SSF52540">
    <property type="entry name" value="P-loop containing nucleoside triphosphate hydrolases"/>
    <property type="match status" value="1"/>
</dbReference>
<dbReference type="CDD" id="cd03257">
    <property type="entry name" value="ABC_NikE_OppD_transporters"/>
    <property type="match status" value="1"/>
</dbReference>
<comment type="similarity">
    <text evidence="2">Belongs to the ABC transporter superfamily.</text>
</comment>
<dbReference type="PANTHER" id="PTHR43776">
    <property type="entry name" value="TRANSPORT ATP-BINDING PROTEIN"/>
    <property type="match status" value="1"/>
</dbReference>
<dbReference type="FunFam" id="3.40.50.300:FF:000016">
    <property type="entry name" value="Oligopeptide ABC transporter ATP-binding component"/>
    <property type="match status" value="1"/>
</dbReference>
<dbReference type="NCBIfam" id="TIGR01727">
    <property type="entry name" value="oligo_HPY"/>
    <property type="match status" value="1"/>
</dbReference>
<reference evidence="7" key="1">
    <citation type="journal article" date="2014" name="Int. J. Syst. Evol. Microbiol.">
        <title>Complete genome sequence of Corynebacterium casei LMG S-19264T (=DSM 44701T), isolated from a smear-ripened cheese.</title>
        <authorList>
            <consortium name="US DOE Joint Genome Institute (JGI-PGF)"/>
            <person name="Walter F."/>
            <person name="Albersmeier A."/>
            <person name="Kalinowski J."/>
            <person name="Ruckert C."/>
        </authorList>
    </citation>
    <scope>NUCLEOTIDE SEQUENCE</scope>
    <source>
        <strain evidence="7">CGMCC 1.15725</strain>
    </source>
</reference>
<dbReference type="InterPro" id="IPR027417">
    <property type="entry name" value="P-loop_NTPase"/>
</dbReference>
<evidence type="ECO:0000256" key="2">
    <source>
        <dbReference type="ARBA" id="ARBA00005417"/>
    </source>
</evidence>
<dbReference type="AlphaFoldDB" id="A0A8J2YXQ9"/>
<organism evidence="7 8">
    <name type="scientific">Aliidongia dinghuensis</name>
    <dbReference type="NCBI Taxonomy" id="1867774"/>
    <lineage>
        <taxon>Bacteria</taxon>
        <taxon>Pseudomonadati</taxon>
        <taxon>Pseudomonadota</taxon>
        <taxon>Alphaproteobacteria</taxon>
        <taxon>Rhodospirillales</taxon>
        <taxon>Dongiaceae</taxon>
        <taxon>Aliidongia</taxon>
    </lineage>
</organism>
<dbReference type="GO" id="GO:0005886">
    <property type="term" value="C:plasma membrane"/>
    <property type="evidence" value="ECO:0007669"/>
    <property type="project" value="UniProtKB-SubCell"/>
</dbReference>
<dbReference type="EMBL" id="BMJQ01000015">
    <property type="protein sequence ID" value="GGF37552.1"/>
    <property type="molecule type" value="Genomic_DNA"/>
</dbReference>
<gene>
    <name evidence="7" type="ORF">GCM10011611_50040</name>
</gene>
<keyword evidence="4" id="KW-0547">Nucleotide-binding</keyword>
<dbReference type="PROSITE" id="PS00211">
    <property type="entry name" value="ABC_TRANSPORTER_1"/>
    <property type="match status" value="1"/>
</dbReference>
<name>A0A8J2YXQ9_9PROT</name>
<dbReference type="InterPro" id="IPR017871">
    <property type="entry name" value="ABC_transporter-like_CS"/>
</dbReference>
<evidence type="ECO:0000313" key="7">
    <source>
        <dbReference type="EMBL" id="GGF37552.1"/>
    </source>
</evidence>
<dbReference type="InterPro" id="IPR003593">
    <property type="entry name" value="AAA+_ATPase"/>
</dbReference>
<evidence type="ECO:0000256" key="5">
    <source>
        <dbReference type="ARBA" id="ARBA00022840"/>
    </source>
</evidence>
<keyword evidence="3" id="KW-0813">Transport</keyword>
<dbReference type="Pfam" id="PF08352">
    <property type="entry name" value="oligo_HPY"/>
    <property type="match status" value="1"/>
</dbReference>
<comment type="caution">
    <text evidence="7">The sequence shown here is derived from an EMBL/GenBank/DDBJ whole genome shotgun (WGS) entry which is preliminary data.</text>
</comment>
<dbReference type="Proteomes" id="UP000646365">
    <property type="component" value="Unassembled WGS sequence"/>
</dbReference>
<evidence type="ECO:0000259" key="6">
    <source>
        <dbReference type="PROSITE" id="PS50893"/>
    </source>
</evidence>
<dbReference type="Pfam" id="PF00005">
    <property type="entry name" value="ABC_tran"/>
    <property type="match status" value="1"/>
</dbReference>
<dbReference type="InterPro" id="IPR050319">
    <property type="entry name" value="ABC_transp_ATP-bind"/>
</dbReference>
<protein>
    <submittedName>
        <fullName evidence="7">Peptide ABC transporter ATP-binding protein</fullName>
    </submittedName>
</protein>
<dbReference type="GO" id="GO:0015833">
    <property type="term" value="P:peptide transport"/>
    <property type="evidence" value="ECO:0007669"/>
    <property type="project" value="InterPro"/>
</dbReference>
<accession>A0A8J2YXQ9</accession>